<keyword evidence="5" id="KW-1185">Reference proteome</keyword>
<evidence type="ECO:0000256" key="2">
    <source>
        <dbReference type="SAM" id="Phobius"/>
    </source>
</evidence>
<protein>
    <recommendedName>
        <fullName evidence="3">N-acetyltransferase domain-containing protein</fullName>
    </recommendedName>
</protein>
<keyword evidence="2" id="KW-0812">Transmembrane</keyword>
<evidence type="ECO:0000313" key="4">
    <source>
        <dbReference type="EMBL" id="CDH55669.1"/>
    </source>
</evidence>
<dbReference type="CDD" id="cd04301">
    <property type="entry name" value="NAT_SF"/>
    <property type="match status" value="1"/>
</dbReference>
<evidence type="ECO:0000313" key="5">
    <source>
        <dbReference type="Proteomes" id="UP000027586"/>
    </source>
</evidence>
<proteinExistence type="predicted"/>
<dbReference type="InterPro" id="IPR016181">
    <property type="entry name" value="Acyl_CoA_acyltransferase"/>
</dbReference>
<keyword evidence="2" id="KW-1133">Transmembrane helix</keyword>
<name>A0A068S085_9FUNG</name>
<reference evidence="4" key="1">
    <citation type="submission" date="2013-08" db="EMBL/GenBank/DDBJ databases">
        <title>Gene expansion shapes genome architecture in the human pathogen Lichtheimia corymbifera: an evolutionary genomics analysis in the ancient terrestrial Mucorales (Mucoromycotina).</title>
        <authorList>
            <person name="Schwartze V.U."/>
            <person name="Winter S."/>
            <person name="Shelest E."/>
            <person name="Marcet-Houben M."/>
            <person name="Horn F."/>
            <person name="Wehner S."/>
            <person name="Hoffmann K."/>
            <person name="Riege K."/>
            <person name="Sammeth M."/>
            <person name="Nowrousian M."/>
            <person name="Valiante V."/>
            <person name="Linde J."/>
            <person name="Jacobsen I.D."/>
            <person name="Marz M."/>
            <person name="Brakhage A.A."/>
            <person name="Gabaldon T."/>
            <person name="Bocker S."/>
            <person name="Voigt K."/>
        </authorList>
    </citation>
    <scope>NUCLEOTIDE SEQUENCE [LARGE SCALE GENOMIC DNA]</scope>
    <source>
        <strain evidence="4">FSU 9682</strain>
    </source>
</reference>
<gene>
    <name evidence="4" type="ORF">LCOR_06787.1</name>
</gene>
<keyword evidence="1" id="KW-0808">Transferase</keyword>
<dbReference type="Pfam" id="PF00583">
    <property type="entry name" value="Acetyltransf_1"/>
    <property type="match status" value="1"/>
</dbReference>
<feature type="transmembrane region" description="Helical" evidence="2">
    <location>
        <begin position="154"/>
        <end position="172"/>
    </location>
</feature>
<dbReference type="InterPro" id="IPR000182">
    <property type="entry name" value="GNAT_dom"/>
</dbReference>
<keyword evidence="2" id="KW-0472">Membrane</keyword>
<feature type="transmembrane region" description="Helical" evidence="2">
    <location>
        <begin position="54"/>
        <end position="73"/>
    </location>
</feature>
<dbReference type="EMBL" id="CBTN010000031">
    <property type="protein sequence ID" value="CDH55669.1"/>
    <property type="molecule type" value="Genomic_DNA"/>
</dbReference>
<dbReference type="PANTHER" id="PTHR13947:SF37">
    <property type="entry name" value="LD18367P"/>
    <property type="match status" value="1"/>
</dbReference>
<dbReference type="Proteomes" id="UP000027586">
    <property type="component" value="Unassembled WGS sequence"/>
</dbReference>
<dbReference type="PROSITE" id="PS51186">
    <property type="entry name" value="GNAT"/>
    <property type="match status" value="1"/>
</dbReference>
<comment type="caution">
    <text evidence="4">The sequence shown here is derived from an EMBL/GenBank/DDBJ whole genome shotgun (WGS) entry which is preliminary data.</text>
</comment>
<dbReference type="InterPro" id="IPR050769">
    <property type="entry name" value="NAT_camello-type"/>
</dbReference>
<accession>A0A068S085</accession>
<organism evidence="4 5">
    <name type="scientific">Lichtheimia corymbifera JMRC:FSU:9682</name>
    <dbReference type="NCBI Taxonomy" id="1263082"/>
    <lineage>
        <taxon>Eukaryota</taxon>
        <taxon>Fungi</taxon>
        <taxon>Fungi incertae sedis</taxon>
        <taxon>Mucoromycota</taxon>
        <taxon>Mucoromycotina</taxon>
        <taxon>Mucoromycetes</taxon>
        <taxon>Mucorales</taxon>
        <taxon>Lichtheimiaceae</taxon>
        <taxon>Lichtheimia</taxon>
    </lineage>
</organism>
<dbReference type="Gene3D" id="3.40.630.30">
    <property type="match status" value="1"/>
</dbReference>
<dbReference type="PANTHER" id="PTHR13947">
    <property type="entry name" value="GNAT FAMILY N-ACETYLTRANSFERASE"/>
    <property type="match status" value="1"/>
</dbReference>
<dbReference type="VEuPathDB" id="FungiDB:LCOR_06787.1"/>
<evidence type="ECO:0000256" key="1">
    <source>
        <dbReference type="ARBA" id="ARBA00022679"/>
    </source>
</evidence>
<feature type="transmembrane region" description="Helical" evidence="2">
    <location>
        <begin position="85"/>
        <end position="105"/>
    </location>
</feature>
<dbReference type="AlphaFoldDB" id="A0A068S085"/>
<feature type="domain" description="N-acetyltransferase" evidence="3">
    <location>
        <begin position="113"/>
        <end position="288"/>
    </location>
</feature>
<dbReference type="GO" id="GO:0008080">
    <property type="term" value="F:N-acetyltransferase activity"/>
    <property type="evidence" value="ECO:0007669"/>
    <property type="project" value="InterPro"/>
</dbReference>
<dbReference type="SUPFAM" id="SSF55729">
    <property type="entry name" value="Acyl-CoA N-acyltransferases (Nat)"/>
    <property type="match status" value="1"/>
</dbReference>
<evidence type="ECO:0000259" key="3">
    <source>
        <dbReference type="PROSITE" id="PS51186"/>
    </source>
</evidence>
<dbReference type="OrthoDB" id="2204056at2759"/>
<sequence>MEQGLDKASLRDPKLILRSYTSDDFQRVQELFIGTYYGLVSEGIRAKLRTPWTWLGWILGYLFLQTVVPTLVFGQERENSWPEYFLKLFLTFWWAATAFIVFFIMTAKYELVDRVNEAQENDMSDPAIYYLNYTTTADNKLVQKPAAEQAPSHFWVLSIDNSLAGIVGLAVYNKVVKENRNKDQRKRKAWWTVDADLAMAKDDIFAEPTPPKTAILQRLAITPDYQNCGLANLLINRAMFWAHEHGIETVVAYTNDMQRTAEKVLMERHGFKLEHTTKKWLSYQKKLVCDVQAWIDKYGEESKGLYEKRVK</sequence>